<dbReference type="EMBL" id="BARV01017628">
    <property type="protein sequence ID" value="GAI25468.1"/>
    <property type="molecule type" value="Genomic_DNA"/>
</dbReference>
<organism evidence="1">
    <name type="scientific">marine sediment metagenome</name>
    <dbReference type="NCBI Taxonomy" id="412755"/>
    <lineage>
        <taxon>unclassified sequences</taxon>
        <taxon>metagenomes</taxon>
        <taxon>ecological metagenomes</taxon>
    </lineage>
</organism>
<sequence>MVRNTNVRGARLGEYVYLKRGDSFELDITFDYKGIAQNATFQLDMRQGLLGTKYDCGSNTGAVKEATDWEPRTAKFSFVVPSGVKDGSQDLQLHITAADDEHDESSWLTDCIWIS</sequence>
<protein>
    <recommendedName>
        <fullName evidence="2">CBM6 domain-containing protein</fullName>
    </recommendedName>
</protein>
<reference evidence="1" key="1">
    <citation type="journal article" date="2014" name="Front. Microbiol.">
        <title>High frequency of phylogenetically diverse reductive dehalogenase-homologous genes in deep subseafloor sedimentary metagenomes.</title>
        <authorList>
            <person name="Kawai M."/>
            <person name="Futagami T."/>
            <person name="Toyoda A."/>
            <person name="Takaki Y."/>
            <person name="Nishi S."/>
            <person name="Hori S."/>
            <person name="Arai W."/>
            <person name="Tsubouchi T."/>
            <person name="Morono Y."/>
            <person name="Uchiyama I."/>
            <person name="Ito T."/>
            <person name="Fujiyama A."/>
            <person name="Inagaki F."/>
            <person name="Takami H."/>
        </authorList>
    </citation>
    <scope>NUCLEOTIDE SEQUENCE</scope>
    <source>
        <strain evidence="1">Expedition CK06-06</strain>
    </source>
</reference>
<gene>
    <name evidence="1" type="ORF">S06H3_29993</name>
</gene>
<accession>X1M2C0</accession>
<dbReference type="AlphaFoldDB" id="X1M2C0"/>
<evidence type="ECO:0008006" key="2">
    <source>
        <dbReference type="Google" id="ProtNLM"/>
    </source>
</evidence>
<comment type="caution">
    <text evidence="1">The sequence shown here is derived from an EMBL/GenBank/DDBJ whole genome shotgun (WGS) entry which is preliminary data.</text>
</comment>
<proteinExistence type="predicted"/>
<evidence type="ECO:0000313" key="1">
    <source>
        <dbReference type="EMBL" id="GAI25468.1"/>
    </source>
</evidence>
<name>X1M2C0_9ZZZZ</name>